<dbReference type="InterPro" id="IPR000182">
    <property type="entry name" value="GNAT_dom"/>
</dbReference>
<dbReference type="PANTHER" id="PTHR43877:SF2">
    <property type="entry name" value="AMINOALKYLPHOSPHONATE N-ACETYLTRANSFERASE-RELATED"/>
    <property type="match status" value="1"/>
</dbReference>
<keyword evidence="1 4" id="KW-0808">Transferase</keyword>
<dbReference type="InterPro" id="IPR050832">
    <property type="entry name" value="Bact_Acetyltransf"/>
</dbReference>
<feature type="domain" description="N-acetyltransferase" evidence="3">
    <location>
        <begin position="28"/>
        <end position="177"/>
    </location>
</feature>
<evidence type="ECO:0000256" key="1">
    <source>
        <dbReference type="ARBA" id="ARBA00022679"/>
    </source>
</evidence>
<comment type="caution">
    <text evidence="4">The sequence shown here is derived from an EMBL/GenBank/DDBJ whole genome shotgun (WGS) entry which is preliminary data.</text>
</comment>
<dbReference type="PROSITE" id="PS51186">
    <property type="entry name" value="GNAT"/>
    <property type="match status" value="1"/>
</dbReference>
<evidence type="ECO:0000313" key="5">
    <source>
        <dbReference type="Proteomes" id="UP000297983"/>
    </source>
</evidence>
<dbReference type="EMBL" id="SOHL01000009">
    <property type="protein sequence ID" value="TFD72328.1"/>
    <property type="molecule type" value="Genomic_DNA"/>
</dbReference>
<keyword evidence="2" id="KW-0012">Acyltransferase</keyword>
<dbReference type="InterPro" id="IPR016181">
    <property type="entry name" value="Acyl_CoA_acyltransferase"/>
</dbReference>
<dbReference type="Proteomes" id="UP000297983">
    <property type="component" value="Unassembled WGS sequence"/>
</dbReference>
<proteinExistence type="predicted"/>
<name>A0A4R9AXZ9_9MICO</name>
<dbReference type="PANTHER" id="PTHR43877">
    <property type="entry name" value="AMINOALKYLPHOSPHONATE N-ACETYLTRANSFERASE-RELATED-RELATED"/>
    <property type="match status" value="1"/>
</dbReference>
<gene>
    <name evidence="4" type="ORF">E3T50_05530</name>
</gene>
<evidence type="ECO:0000313" key="4">
    <source>
        <dbReference type="EMBL" id="TFD72328.1"/>
    </source>
</evidence>
<reference evidence="4 5" key="1">
    <citation type="submission" date="2019-03" db="EMBL/GenBank/DDBJ databases">
        <title>Genomics of glacier-inhabiting Cryobacterium strains.</title>
        <authorList>
            <person name="Liu Q."/>
            <person name="Xin Y.-H."/>
        </authorList>
    </citation>
    <scope>NUCLEOTIDE SEQUENCE [LARGE SCALE GENOMIC DNA]</scope>
    <source>
        <strain evidence="4 5">Hz16</strain>
    </source>
</reference>
<organism evidence="4 5">
    <name type="scientific">Cryobacterium gelidum</name>
    <dbReference type="NCBI Taxonomy" id="1259164"/>
    <lineage>
        <taxon>Bacteria</taxon>
        <taxon>Bacillati</taxon>
        <taxon>Actinomycetota</taxon>
        <taxon>Actinomycetes</taxon>
        <taxon>Micrococcales</taxon>
        <taxon>Microbacteriaceae</taxon>
        <taxon>Cryobacterium</taxon>
    </lineage>
</organism>
<dbReference type="AlphaFoldDB" id="A0A4R9AXZ9"/>
<protein>
    <submittedName>
        <fullName evidence="4">GNAT family N-acetyltransferase</fullName>
    </submittedName>
</protein>
<sequence length="188" mass="21081">MPRIYRRGVSTETPNILYTSPTDPLAAPLVAELSREYDERYGSTDKILPSVELSRYPARRFQPIDGGTFLLLVENGRAVAGGAFMRSDDPRAADGSSVEIKRVWTHSAHRRRGLARQVMAELEAEAKRRGIRSIVLTTGARQPEAVALYLALGYEPQFDPAANWESLGYLEFRKRLDAVVDDRDSDEQ</sequence>
<dbReference type="SUPFAM" id="SSF55729">
    <property type="entry name" value="Acyl-CoA N-acyltransferases (Nat)"/>
    <property type="match status" value="1"/>
</dbReference>
<evidence type="ECO:0000259" key="3">
    <source>
        <dbReference type="PROSITE" id="PS51186"/>
    </source>
</evidence>
<dbReference type="CDD" id="cd04301">
    <property type="entry name" value="NAT_SF"/>
    <property type="match status" value="1"/>
</dbReference>
<keyword evidence="5" id="KW-1185">Reference proteome</keyword>
<dbReference type="Gene3D" id="3.40.630.30">
    <property type="match status" value="1"/>
</dbReference>
<accession>A0A4R9AXZ9</accession>
<dbReference type="GO" id="GO:0016747">
    <property type="term" value="F:acyltransferase activity, transferring groups other than amino-acyl groups"/>
    <property type="evidence" value="ECO:0007669"/>
    <property type="project" value="InterPro"/>
</dbReference>
<evidence type="ECO:0000256" key="2">
    <source>
        <dbReference type="ARBA" id="ARBA00023315"/>
    </source>
</evidence>
<dbReference type="Pfam" id="PF00583">
    <property type="entry name" value="Acetyltransf_1"/>
    <property type="match status" value="1"/>
</dbReference>